<evidence type="ECO:0000313" key="3">
    <source>
        <dbReference type="Proteomes" id="UP000315369"/>
    </source>
</evidence>
<feature type="chain" id="PRO_5021879519" description="Lipoprotein" evidence="1">
    <location>
        <begin position="23"/>
        <end position="409"/>
    </location>
</feature>
<dbReference type="RefSeq" id="WP_141647283.1">
    <property type="nucleotide sequence ID" value="NZ_VIFM01000219.1"/>
</dbReference>
<dbReference type="SUPFAM" id="SSF69304">
    <property type="entry name" value="Tricorn protease N-terminal domain"/>
    <property type="match status" value="1"/>
</dbReference>
<keyword evidence="3" id="KW-1185">Reference proteome</keyword>
<gene>
    <name evidence="2" type="ORF">FJV41_36845</name>
</gene>
<sequence>MHDILRSTVLSALLATSATAWAETPVSPAATVSPVPLIALVPGKVLHIDSRGSRTLADCEQVEEHRMLGGPDKGKLFRETEPCSFWYLAVHPPTGRWAMGVSVSGDIGTTRLVSMTLSGRKVDVPTDKAGRAKEGNLLVMGDLEGVVAITPGVPAQWTSNQVQHSQRPELFTADGSRVLVANGTLTTADWWSWSFGPKPEGVRVLPAHVTDTASNDLVLGESRTVVRHERGGVRVATLDPTGTKPWKLGSPMKQNRKGLLTPVVLGDSMIFYREGTQDEGMNCEGADSATYRRLDLRTGQEKVWRTHETYCSGFGIAAASARRRTAYFIESNYFSTGVSQLYEYSLDGDEVRELKAQGMEGVHDISEDGRTLVLYARGGVLNVYDNDTDESAWLSGLEKVTDAGLLDLR</sequence>
<keyword evidence="1" id="KW-0732">Signal</keyword>
<dbReference type="EMBL" id="VIFM01000219">
    <property type="protein sequence ID" value="TQF10952.1"/>
    <property type="molecule type" value="Genomic_DNA"/>
</dbReference>
<dbReference type="AlphaFoldDB" id="A0A540WPJ5"/>
<feature type="signal peptide" evidence="1">
    <location>
        <begin position="1"/>
        <end position="22"/>
    </location>
</feature>
<dbReference type="Proteomes" id="UP000315369">
    <property type="component" value="Unassembled WGS sequence"/>
</dbReference>
<evidence type="ECO:0000313" key="2">
    <source>
        <dbReference type="EMBL" id="TQF10952.1"/>
    </source>
</evidence>
<reference evidence="2 3" key="1">
    <citation type="submission" date="2019-06" db="EMBL/GenBank/DDBJ databases">
        <authorList>
            <person name="Livingstone P."/>
            <person name="Whitworth D."/>
        </authorList>
    </citation>
    <scope>NUCLEOTIDE SEQUENCE [LARGE SCALE GENOMIC DNA]</scope>
    <source>
        <strain evidence="2 3">AM401</strain>
    </source>
</reference>
<protein>
    <recommendedName>
        <fullName evidence="4">Lipoprotein</fullName>
    </recommendedName>
</protein>
<name>A0A540WPJ5_9BACT</name>
<evidence type="ECO:0000256" key="1">
    <source>
        <dbReference type="SAM" id="SignalP"/>
    </source>
</evidence>
<organism evidence="2 3">
    <name type="scientific">Myxococcus llanfairpwllgwyngyllgogerychwyrndrobwllllantysiliogogogochensis</name>
    <dbReference type="NCBI Taxonomy" id="2590453"/>
    <lineage>
        <taxon>Bacteria</taxon>
        <taxon>Pseudomonadati</taxon>
        <taxon>Myxococcota</taxon>
        <taxon>Myxococcia</taxon>
        <taxon>Myxococcales</taxon>
        <taxon>Cystobacterineae</taxon>
        <taxon>Myxococcaceae</taxon>
        <taxon>Myxococcus</taxon>
    </lineage>
</organism>
<accession>A0A540WPJ5</accession>
<comment type="caution">
    <text evidence="2">The sequence shown here is derived from an EMBL/GenBank/DDBJ whole genome shotgun (WGS) entry which is preliminary data.</text>
</comment>
<evidence type="ECO:0008006" key="4">
    <source>
        <dbReference type="Google" id="ProtNLM"/>
    </source>
</evidence>
<proteinExistence type="predicted"/>
<dbReference type="OrthoDB" id="5380967at2"/>